<organism evidence="1 2">
    <name type="scientific">Cytobacillus dafuensis</name>
    <name type="common">Bacillus dafuensis</name>
    <dbReference type="NCBI Taxonomy" id="1742359"/>
    <lineage>
        <taxon>Bacteria</taxon>
        <taxon>Bacillati</taxon>
        <taxon>Bacillota</taxon>
        <taxon>Bacilli</taxon>
        <taxon>Bacillales</taxon>
        <taxon>Bacillaceae</taxon>
        <taxon>Cytobacillus</taxon>
    </lineage>
</organism>
<name>A0A5B8Z3H0_CYTDA</name>
<proteinExistence type="predicted"/>
<evidence type="ECO:0000313" key="1">
    <source>
        <dbReference type="EMBL" id="QED47652.1"/>
    </source>
</evidence>
<dbReference type="KEGG" id="bda:FSZ17_10500"/>
<dbReference type="PANTHER" id="PTHR40051">
    <property type="entry name" value="IG HYPOTHETICAL 15966"/>
    <property type="match status" value="1"/>
</dbReference>
<evidence type="ECO:0000313" key="2">
    <source>
        <dbReference type="Proteomes" id="UP000321555"/>
    </source>
</evidence>
<reference evidence="2" key="1">
    <citation type="submission" date="2019-08" db="EMBL/GenBank/DDBJ databases">
        <authorList>
            <person name="Zheng X."/>
        </authorList>
    </citation>
    <scope>NUCLEOTIDE SEQUENCE [LARGE SCALE GENOMIC DNA]</scope>
    <source>
        <strain evidence="2">FJAT-25496</strain>
    </source>
</reference>
<dbReference type="EMBL" id="CP042593">
    <property type="protein sequence ID" value="QED47652.1"/>
    <property type="molecule type" value="Genomic_DNA"/>
</dbReference>
<accession>A0A5B8Z3H0</accession>
<dbReference type="Proteomes" id="UP000321555">
    <property type="component" value="Chromosome"/>
</dbReference>
<keyword evidence="2" id="KW-1185">Reference proteome</keyword>
<gene>
    <name evidence="1" type="ORF">FSZ17_10500</name>
</gene>
<protein>
    <submittedName>
        <fullName evidence="1">YolD-like family protein</fullName>
    </submittedName>
</protein>
<dbReference type="PANTHER" id="PTHR40051:SF1">
    <property type="entry name" value="YOLD-LIKE FAMILY PROTEIN"/>
    <property type="match status" value="1"/>
</dbReference>
<dbReference type="InterPro" id="IPR014962">
    <property type="entry name" value="YolD"/>
</dbReference>
<dbReference type="RefSeq" id="WP_057770022.1">
    <property type="nucleotide sequence ID" value="NZ_CP042593.1"/>
</dbReference>
<dbReference type="AlphaFoldDB" id="A0A5B8Z3H0"/>
<dbReference type="Pfam" id="PF08863">
    <property type="entry name" value="YolD"/>
    <property type="match status" value="1"/>
</dbReference>
<dbReference type="OrthoDB" id="2376882at2"/>
<sequence>MGIRDRGIKKFIPAYFMPEQMKMIHDIYKEDEMQTKPIVDEYEIEELENRIYQAIVLALIVKVKVWSEGFFHDYAGRVCRLDALKKMIYLENEDGYIERIQIEDVVRVEVEE</sequence>